<feature type="transmembrane region" description="Helical" evidence="2">
    <location>
        <begin position="167"/>
        <end position="188"/>
    </location>
</feature>
<feature type="transmembrane region" description="Helical" evidence="2">
    <location>
        <begin position="322"/>
        <end position="343"/>
    </location>
</feature>
<dbReference type="SUPFAM" id="SSF46565">
    <property type="entry name" value="Chaperone J-domain"/>
    <property type="match status" value="1"/>
</dbReference>
<keyword evidence="2" id="KW-0472">Membrane</keyword>
<dbReference type="PROSITE" id="PS50076">
    <property type="entry name" value="DNAJ_2"/>
    <property type="match status" value="1"/>
</dbReference>
<dbReference type="EMBL" id="HBHJ01021047">
    <property type="protein sequence ID" value="CAD9697562.1"/>
    <property type="molecule type" value="Transcribed_RNA"/>
</dbReference>
<feature type="transmembrane region" description="Helical" evidence="2">
    <location>
        <begin position="415"/>
        <end position="438"/>
    </location>
</feature>
<feature type="transmembrane region" description="Helical" evidence="2">
    <location>
        <begin position="381"/>
        <end position="403"/>
    </location>
</feature>
<dbReference type="InterPro" id="IPR036869">
    <property type="entry name" value="J_dom_sf"/>
</dbReference>
<keyword evidence="2" id="KW-1133">Transmembrane helix</keyword>
<feature type="domain" description="J" evidence="3">
    <location>
        <begin position="30"/>
        <end position="100"/>
    </location>
</feature>
<dbReference type="InterPro" id="IPR019396">
    <property type="entry name" value="TM_Fragile-X-F-assoc"/>
</dbReference>
<evidence type="ECO:0000256" key="2">
    <source>
        <dbReference type="SAM" id="Phobius"/>
    </source>
</evidence>
<dbReference type="CDD" id="cd06257">
    <property type="entry name" value="DnaJ"/>
    <property type="match status" value="1"/>
</dbReference>
<name>A0A7S2WN27_9STRA</name>
<dbReference type="Pfam" id="PF00226">
    <property type="entry name" value="DnaJ"/>
    <property type="match status" value="1"/>
</dbReference>
<gene>
    <name evidence="4" type="ORF">RMAR1173_LOCUS13920</name>
</gene>
<protein>
    <recommendedName>
        <fullName evidence="3">J domain-containing protein</fullName>
    </recommendedName>
</protein>
<reference evidence="4" key="1">
    <citation type="submission" date="2021-01" db="EMBL/GenBank/DDBJ databases">
        <authorList>
            <person name="Corre E."/>
            <person name="Pelletier E."/>
            <person name="Niang G."/>
            <person name="Scheremetjew M."/>
            <person name="Finn R."/>
            <person name="Kale V."/>
            <person name="Holt S."/>
            <person name="Cochrane G."/>
            <person name="Meng A."/>
            <person name="Brown T."/>
            <person name="Cohen L."/>
        </authorList>
    </citation>
    <scope>NUCLEOTIDE SEQUENCE</scope>
    <source>
        <strain evidence="4">CCMP1243</strain>
    </source>
</reference>
<dbReference type="AlphaFoldDB" id="A0A7S2WN27"/>
<feature type="region of interest" description="Disordered" evidence="1">
    <location>
        <begin position="446"/>
        <end position="483"/>
    </location>
</feature>
<feature type="region of interest" description="Disordered" evidence="1">
    <location>
        <begin position="500"/>
        <end position="523"/>
    </location>
</feature>
<evidence type="ECO:0000259" key="3">
    <source>
        <dbReference type="PROSITE" id="PS50076"/>
    </source>
</evidence>
<dbReference type="PANTHER" id="PTHR44743:SF10">
    <property type="entry name" value="J DOMAIN-CONTAINING PROTEIN"/>
    <property type="match status" value="1"/>
</dbReference>
<keyword evidence="2" id="KW-0812">Transmembrane</keyword>
<evidence type="ECO:0000313" key="4">
    <source>
        <dbReference type="EMBL" id="CAD9697562.1"/>
    </source>
</evidence>
<dbReference type="SMART" id="SM00271">
    <property type="entry name" value="DnaJ"/>
    <property type="match status" value="1"/>
</dbReference>
<sequence length="552" mass="60978">MGCCGSSLGDAVFVCCFRGFLNPHGEGSKEYYEVLGLDKHASPADIKRAYKKASLAYHPDKLRQRGETLTAEDTAKFQKIKEAYECLGDVDKRKLYDALGINGITLRDHPDQFFTNPDKLNEMLEHADRTAWFAVTAFLVLALFYSLLFPLLFALEADETISISWVLVWLPLWIVYAIFGFLILAQVLRGKNTRPEDLEEGEEWEDDDPLHVRIGVLSMFLLFVAFQIVLCLRLDDTIGGSYTMALIPYFVFDAAQIGLAAYIFLRAGKEVTGDSELEVAEEEEMNRQTRISQRGDMVYFSVRILQVLLICLKSDGYLSGSWWIVLLPTLVYLGYLGIQIIVWSSFAKSIEPPLDPEAIDGPEAMLEEQLKQIRKSAAQAVASRAMASCCCLLLYVLLLGFYLSEDPDDRFSVLWFYFPQAVLLGCPLYCICCCAPLMQCLAGEDDEEEEGGEDGDLGVEAGRLDRDDPTADPELGILGGSDPSDNFSALSDADSMHATLLNSEMSSPAKQAEGASLLAPQGEAGTALEEVTLVPLVETASPGVEEDLADID</sequence>
<feature type="compositionally biased region" description="Acidic residues" evidence="1">
    <location>
        <begin position="446"/>
        <end position="457"/>
    </location>
</feature>
<proteinExistence type="predicted"/>
<dbReference type="Gene3D" id="1.10.287.110">
    <property type="entry name" value="DnaJ domain"/>
    <property type="match status" value="1"/>
</dbReference>
<accession>A0A7S2WN27</accession>
<evidence type="ECO:0000256" key="1">
    <source>
        <dbReference type="SAM" id="MobiDB-lite"/>
    </source>
</evidence>
<feature type="transmembrane region" description="Helical" evidence="2">
    <location>
        <begin position="246"/>
        <end position="265"/>
    </location>
</feature>
<feature type="transmembrane region" description="Helical" evidence="2">
    <location>
        <begin position="214"/>
        <end position="234"/>
    </location>
</feature>
<dbReference type="InterPro" id="IPR018253">
    <property type="entry name" value="DnaJ_domain_CS"/>
</dbReference>
<organism evidence="4">
    <name type="scientific">Rhizochromulina marina</name>
    <dbReference type="NCBI Taxonomy" id="1034831"/>
    <lineage>
        <taxon>Eukaryota</taxon>
        <taxon>Sar</taxon>
        <taxon>Stramenopiles</taxon>
        <taxon>Ochrophyta</taxon>
        <taxon>Dictyochophyceae</taxon>
        <taxon>Rhizochromulinales</taxon>
        <taxon>Rhizochromulina</taxon>
    </lineage>
</organism>
<dbReference type="InterPro" id="IPR001623">
    <property type="entry name" value="DnaJ_domain"/>
</dbReference>
<feature type="transmembrane region" description="Helical" evidence="2">
    <location>
        <begin position="131"/>
        <end position="155"/>
    </location>
</feature>
<dbReference type="PRINTS" id="PR00625">
    <property type="entry name" value="JDOMAIN"/>
</dbReference>
<dbReference type="PANTHER" id="PTHR44743">
    <property type="entry name" value="PUTATIVE, EXPRESSED-RELATED"/>
    <property type="match status" value="1"/>
</dbReference>
<dbReference type="PROSITE" id="PS00636">
    <property type="entry name" value="DNAJ_1"/>
    <property type="match status" value="1"/>
</dbReference>
<dbReference type="Pfam" id="PF10269">
    <property type="entry name" value="Tmemb_185A"/>
    <property type="match status" value="1"/>
</dbReference>
<feature type="compositionally biased region" description="Polar residues" evidence="1">
    <location>
        <begin position="500"/>
        <end position="509"/>
    </location>
</feature>